<proteinExistence type="predicted"/>
<keyword evidence="2 4" id="KW-0479">Metal-binding</keyword>
<evidence type="ECO:0000256" key="4">
    <source>
        <dbReference type="PROSITE-ProRule" id="PRU00433"/>
    </source>
</evidence>
<dbReference type="InterPro" id="IPR009056">
    <property type="entry name" value="Cyt_c-like_dom"/>
</dbReference>
<dbReference type="GO" id="GO:0020037">
    <property type="term" value="F:heme binding"/>
    <property type="evidence" value="ECO:0007669"/>
    <property type="project" value="InterPro"/>
</dbReference>
<evidence type="ECO:0000256" key="2">
    <source>
        <dbReference type="ARBA" id="ARBA00022723"/>
    </source>
</evidence>
<evidence type="ECO:0000256" key="3">
    <source>
        <dbReference type="ARBA" id="ARBA00023004"/>
    </source>
</evidence>
<reference evidence="6 7" key="1">
    <citation type="submission" date="2019-09" db="EMBL/GenBank/DDBJ databases">
        <title>Draft genome sequence of Ginsengibacter sp. BR5-29.</title>
        <authorList>
            <person name="Im W.-T."/>
        </authorList>
    </citation>
    <scope>NUCLEOTIDE SEQUENCE [LARGE SCALE GENOMIC DNA]</scope>
    <source>
        <strain evidence="6 7">BR5-29</strain>
    </source>
</reference>
<dbReference type="Pfam" id="PF00034">
    <property type="entry name" value="Cytochrom_C"/>
    <property type="match status" value="1"/>
</dbReference>
<gene>
    <name evidence="6" type="ORF">FW778_11565</name>
</gene>
<dbReference type="Proteomes" id="UP000326903">
    <property type="component" value="Unassembled WGS sequence"/>
</dbReference>
<protein>
    <submittedName>
        <fullName evidence="6">Cytochrome c</fullName>
    </submittedName>
</protein>
<evidence type="ECO:0000259" key="5">
    <source>
        <dbReference type="PROSITE" id="PS51007"/>
    </source>
</evidence>
<feature type="domain" description="Cytochrome c" evidence="5">
    <location>
        <begin position="178"/>
        <end position="293"/>
    </location>
</feature>
<accession>A0A5J5ILS4</accession>
<dbReference type="PANTHER" id="PTHR35008">
    <property type="entry name" value="BLL4482 PROTEIN-RELATED"/>
    <property type="match status" value="1"/>
</dbReference>
<keyword evidence="3 4" id="KW-0408">Iron</keyword>
<dbReference type="GO" id="GO:0009055">
    <property type="term" value="F:electron transfer activity"/>
    <property type="evidence" value="ECO:0007669"/>
    <property type="project" value="InterPro"/>
</dbReference>
<evidence type="ECO:0000256" key="1">
    <source>
        <dbReference type="ARBA" id="ARBA00022617"/>
    </source>
</evidence>
<dbReference type="AlphaFoldDB" id="A0A5J5ILS4"/>
<dbReference type="InterPro" id="IPR051459">
    <property type="entry name" value="Cytochrome_c-type_DH"/>
</dbReference>
<keyword evidence="7" id="KW-1185">Reference proteome</keyword>
<dbReference type="Gene3D" id="1.10.760.10">
    <property type="entry name" value="Cytochrome c-like domain"/>
    <property type="match status" value="2"/>
</dbReference>
<name>A0A5J5ILS4_9BACT</name>
<comment type="caution">
    <text evidence="6">The sequence shown here is derived from an EMBL/GenBank/DDBJ whole genome shotgun (WGS) entry which is preliminary data.</text>
</comment>
<feature type="domain" description="Cytochrome c" evidence="5">
    <location>
        <begin position="32"/>
        <end position="133"/>
    </location>
</feature>
<dbReference type="PROSITE" id="PS51007">
    <property type="entry name" value="CYTC"/>
    <property type="match status" value="2"/>
</dbReference>
<organism evidence="6 7">
    <name type="scientific">Ginsengibacter hankyongi</name>
    <dbReference type="NCBI Taxonomy" id="2607284"/>
    <lineage>
        <taxon>Bacteria</taxon>
        <taxon>Pseudomonadati</taxon>
        <taxon>Bacteroidota</taxon>
        <taxon>Chitinophagia</taxon>
        <taxon>Chitinophagales</taxon>
        <taxon>Chitinophagaceae</taxon>
        <taxon>Ginsengibacter</taxon>
    </lineage>
</organism>
<dbReference type="PANTHER" id="PTHR35008:SF4">
    <property type="entry name" value="BLL4482 PROTEIN"/>
    <property type="match status" value="1"/>
</dbReference>
<dbReference type="GO" id="GO:0046872">
    <property type="term" value="F:metal ion binding"/>
    <property type="evidence" value="ECO:0007669"/>
    <property type="project" value="UniProtKB-KW"/>
</dbReference>
<dbReference type="SUPFAM" id="SSF46626">
    <property type="entry name" value="Cytochrome c"/>
    <property type="match status" value="2"/>
</dbReference>
<dbReference type="EMBL" id="VYQF01000002">
    <property type="protein sequence ID" value="KAA9039607.1"/>
    <property type="molecule type" value="Genomic_DNA"/>
</dbReference>
<evidence type="ECO:0000313" key="7">
    <source>
        <dbReference type="Proteomes" id="UP000326903"/>
    </source>
</evidence>
<evidence type="ECO:0000313" key="6">
    <source>
        <dbReference type="EMBL" id="KAA9039607.1"/>
    </source>
</evidence>
<sequence length="303" mass="33823">MAVGGMAFYISKRSIPKYAVHKIDIKVESTPARVTQGRKLASMLCRSCHYNPKTDEFTGRELTEAPQFGKIYSANITHDTTIGIGKWSDGDLISFIRTGIKPDGQYVPPYMPKLIHISDEDLYSIISFLRSDDPWLKANPEHMPASKPGFLTKFLVTIGAAKPFDFPSHVIPGPDTTNKIAWGRYIALYQMECYSCHSKSFAKNNYDEPEKSPGFFGGGNQMYDVDGKEIYSLNITPDKNTGIGNWTEAQFIDAVKSGTVPTGPPSLRNPMQPYVGLTDEELSAIYAYLRTVPPIDNKVERKF</sequence>
<keyword evidence="1 4" id="KW-0349">Heme</keyword>
<dbReference type="InterPro" id="IPR036909">
    <property type="entry name" value="Cyt_c-like_dom_sf"/>
</dbReference>